<dbReference type="EMBL" id="SOFL01000002">
    <property type="protein sequence ID" value="TFC07088.1"/>
    <property type="molecule type" value="Genomic_DNA"/>
</dbReference>
<feature type="domain" description="HTH deoR-type" evidence="4">
    <location>
        <begin position="11"/>
        <end position="66"/>
    </location>
</feature>
<accession>A0A4R8WFU8</accession>
<dbReference type="GO" id="GO:0003677">
    <property type="term" value="F:DNA binding"/>
    <property type="evidence" value="ECO:0007669"/>
    <property type="project" value="UniProtKB-KW"/>
</dbReference>
<organism evidence="5 6">
    <name type="scientific">Cryobacterium adonitolivorans</name>
    <dbReference type="NCBI Taxonomy" id="1259189"/>
    <lineage>
        <taxon>Bacteria</taxon>
        <taxon>Bacillati</taxon>
        <taxon>Actinomycetota</taxon>
        <taxon>Actinomycetes</taxon>
        <taxon>Micrococcales</taxon>
        <taxon>Microbacteriaceae</taxon>
        <taxon>Cryobacterium</taxon>
    </lineage>
</organism>
<reference evidence="5 6" key="1">
    <citation type="submission" date="2019-03" db="EMBL/GenBank/DDBJ databases">
        <title>Genomics of glacier-inhabiting Cryobacterium strains.</title>
        <authorList>
            <person name="Liu Q."/>
            <person name="Xin Y.-H."/>
        </authorList>
    </citation>
    <scope>NUCLEOTIDE SEQUENCE [LARGE SCALE GENOMIC DNA]</scope>
    <source>
        <strain evidence="5 6">RHLS22-1</strain>
    </source>
</reference>
<dbReference type="SMART" id="SM01134">
    <property type="entry name" value="DeoRC"/>
    <property type="match status" value="1"/>
</dbReference>
<evidence type="ECO:0000313" key="6">
    <source>
        <dbReference type="Proteomes" id="UP000297907"/>
    </source>
</evidence>
<dbReference type="RefSeq" id="WP_134452171.1">
    <property type="nucleotide sequence ID" value="NZ_SOFL01000002.1"/>
</dbReference>
<name>A0A4R8WFU8_9MICO</name>
<dbReference type="InterPro" id="IPR014036">
    <property type="entry name" value="DeoR-like_C"/>
</dbReference>
<dbReference type="InterPro" id="IPR018356">
    <property type="entry name" value="Tscrpt_reg_HTH_DeoR_CS"/>
</dbReference>
<dbReference type="Pfam" id="PF08220">
    <property type="entry name" value="HTH_DeoR"/>
    <property type="match status" value="1"/>
</dbReference>
<dbReference type="PANTHER" id="PTHR30363">
    <property type="entry name" value="HTH-TYPE TRANSCRIPTIONAL REGULATOR SRLR-RELATED"/>
    <property type="match status" value="1"/>
</dbReference>
<dbReference type="GO" id="GO:0003700">
    <property type="term" value="F:DNA-binding transcription factor activity"/>
    <property type="evidence" value="ECO:0007669"/>
    <property type="project" value="InterPro"/>
</dbReference>
<gene>
    <name evidence="5" type="ORF">E3O42_00585</name>
</gene>
<dbReference type="InterPro" id="IPR001034">
    <property type="entry name" value="DeoR_HTH"/>
</dbReference>
<dbReference type="PROSITE" id="PS00894">
    <property type="entry name" value="HTH_DEOR_1"/>
    <property type="match status" value="1"/>
</dbReference>
<keyword evidence="2" id="KW-0238">DNA-binding</keyword>
<evidence type="ECO:0000256" key="2">
    <source>
        <dbReference type="ARBA" id="ARBA00023125"/>
    </source>
</evidence>
<dbReference type="InterPro" id="IPR036390">
    <property type="entry name" value="WH_DNA-bd_sf"/>
</dbReference>
<dbReference type="InterPro" id="IPR036388">
    <property type="entry name" value="WH-like_DNA-bd_sf"/>
</dbReference>
<comment type="caution">
    <text evidence="5">The sequence shown here is derived from an EMBL/GenBank/DDBJ whole genome shotgun (WGS) entry which is preliminary data.</text>
</comment>
<evidence type="ECO:0000259" key="4">
    <source>
        <dbReference type="PROSITE" id="PS51000"/>
    </source>
</evidence>
<dbReference type="InterPro" id="IPR037171">
    <property type="entry name" value="NagB/RpiA_transferase-like"/>
</dbReference>
<sequence>MSEPASPRLPRTLRQRRIVDHLSEVSSATAAELSALTGVSVMTIHRDIEDLAHRGILRRFHGGVSVLPTSVFESSSEFRLQTRGAAKEALARRAVRFVEPGMSVMLDDSTTVLALARLLNDVGPLTVITNYRQAVEVLRENDDIRLIVVGGHYSRTHDSYIAMPSHESVDSYAVDVVFQSTSAMGADMTYHQEQDIVLMKRAMLRSGDTRVLMMDGTKVGRTSLHHYVPVSDYTDVILTDDVDTETVDRVEKNARVHLVSIRG</sequence>
<keyword evidence="3" id="KW-0804">Transcription</keyword>
<keyword evidence="1" id="KW-0805">Transcription regulation</keyword>
<keyword evidence="6" id="KW-1185">Reference proteome</keyword>
<dbReference type="SUPFAM" id="SSF100950">
    <property type="entry name" value="NagB/RpiA/CoA transferase-like"/>
    <property type="match status" value="1"/>
</dbReference>
<dbReference type="OrthoDB" id="7688673at2"/>
<dbReference type="Gene3D" id="1.10.10.10">
    <property type="entry name" value="Winged helix-like DNA-binding domain superfamily/Winged helix DNA-binding domain"/>
    <property type="match status" value="1"/>
</dbReference>
<dbReference type="AlphaFoldDB" id="A0A4R8WFU8"/>
<dbReference type="PRINTS" id="PR00037">
    <property type="entry name" value="HTHLACR"/>
</dbReference>
<evidence type="ECO:0000313" key="5">
    <source>
        <dbReference type="EMBL" id="TFC07088.1"/>
    </source>
</evidence>
<evidence type="ECO:0000256" key="1">
    <source>
        <dbReference type="ARBA" id="ARBA00023015"/>
    </source>
</evidence>
<protein>
    <submittedName>
        <fullName evidence="5">DeoR/GlpR transcriptional regulator</fullName>
    </submittedName>
</protein>
<dbReference type="SMART" id="SM00420">
    <property type="entry name" value="HTH_DEOR"/>
    <property type="match status" value="1"/>
</dbReference>
<evidence type="ECO:0000256" key="3">
    <source>
        <dbReference type="ARBA" id="ARBA00023163"/>
    </source>
</evidence>
<proteinExistence type="predicted"/>
<dbReference type="Proteomes" id="UP000297907">
    <property type="component" value="Unassembled WGS sequence"/>
</dbReference>
<dbReference type="PANTHER" id="PTHR30363:SF44">
    <property type="entry name" value="AGA OPERON TRANSCRIPTIONAL REPRESSOR-RELATED"/>
    <property type="match status" value="1"/>
</dbReference>
<dbReference type="PROSITE" id="PS51000">
    <property type="entry name" value="HTH_DEOR_2"/>
    <property type="match status" value="1"/>
</dbReference>
<dbReference type="Pfam" id="PF00455">
    <property type="entry name" value="DeoRC"/>
    <property type="match status" value="1"/>
</dbReference>
<dbReference type="InterPro" id="IPR050313">
    <property type="entry name" value="Carb_Metab_HTH_regulators"/>
</dbReference>
<dbReference type="SUPFAM" id="SSF46785">
    <property type="entry name" value="Winged helix' DNA-binding domain"/>
    <property type="match status" value="1"/>
</dbReference>